<dbReference type="SUPFAM" id="SSF57850">
    <property type="entry name" value="RING/U-box"/>
    <property type="match status" value="1"/>
</dbReference>
<dbReference type="InterPro" id="IPR013083">
    <property type="entry name" value="Znf_RING/FYVE/PHD"/>
</dbReference>
<keyword evidence="1" id="KW-0863">Zinc-finger</keyword>
<name>A0A7S2EQ88_TRICV</name>
<dbReference type="GO" id="GO:0008270">
    <property type="term" value="F:zinc ion binding"/>
    <property type="evidence" value="ECO:0007669"/>
    <property type="project" value="UniProtKB-KW"/>
</dbReference>
<evidence type="ECO:0000256" key="1">
    <source>
        <dbReference type="PROSITE-ProRule" id="PRU00175"/>
    </source>
</evidence>
<feature type="coiled-coil region" evidence="2">
    <location>
        <begin position="110"/>
        <end position="256"/>
    </location>
</feature>
<dbReference type="SMART" id="SM00184">
    <property type="entry name" value="RING"/>
    <property type="match status" value="1"/>
</dbReference>
<dbReference type="PROSITE" id="PS50089">
    <property type="entry name" value="ZF_RING_2"/>
    <property type="match status" value="1"/>
</dbReference>
<reference evidence="4" key="1">
    <citation type="submission" date="2021-01" db="EMBL/GenBank/DDBJ databases">
        <authorList>
            <person name="Corre E."/>
            <person name="Pelletier E."/>
            <person name="Niang G."/>
            <person name="Scheremetjew M."/>
            <person name="Finn R."/>
            <person name="Kale V."/>
            <person name="Holt S."/>
            <person name="Cochrane G."/>
            <person name="Meng A."/>
            <person name="Brown T."/>
            <person name="Cohen L."/>
        </authorList>
    </citation>
    <scope>NUCLEOTIDE SEQUENCE</scope>
    <source>
        <strain evidence="4">Grunow 1884</strain>
    </source>
</reference>
<evidence type="ECO:0000259" key="3">
    <source>
        <dbReference type="PROSITE" id="PS50089"/>
    </source>
</evidence>
<accession>A0A7S2EQ88</accession>
<dbReference type="CDD" id="cd16448">
    <property type="entry name" value="RING-H2"/>
    <property type="match status" value="1"/>
</dbReference>
<dbReference type="Pfam" id="PF13639">
    <property type="entry name" value="zf-RING_2"/>
    <property type="match status" value="1"/>
</dbReference>
<feature type="domain" description="RING-type" evidence="3">
    <location>
        <begin position="5"/>
        <end position="57"/>
    </location>
</feature>
<sequence length="257" mass="30021">MTDKCSICLEDLHSDIGVATPCGHCFHRSCFDSFKTDCASRSDGDRDKVMPRCPVCKRKMKKFYNVFLTFQQRGDDACGAGCADAMKAVATLTGENIRLNRRLREILPLYDELETKVSQTKREKKELMKQMKELDETNSVLLSEWNDAEVQLELVKAKKKQIERRLKETNEENQDLHCIWNELDSQLYRAKSKKKEAKMALKRKADELDGTNEQIARVTREKKKLKMKLDKYALQAEQWRNETSKLRKQLKKLKNKH</sequence>
<gene>
    <name evidence="4" type="ORF">OSIN01602_LOCUS15325</name>
</gene>
<dbReference type="AlphaFoldDB" id="A0A7S2EQ88"/>
<dbReference type="EMBL" id="HBGO01026700">
    <property type="protein sequence ID" value="CAD9350116.1"/>
    <property type="molecule type" value="Transcribed_RNA"/>
</dbReference>
<evidence type="ECO:0000256" key="2">
    <source>
        <dbReference type="SAM" id="Coils"/>
    </source>
</evidence>
<evidence type="ECO:0000313" key="4">
    <source>
        <dbReference type="EMBL" id="CAD9350116.1"/>
    </source>
</evidence>
<keyword evidence="1" id="KW-0862">Zinc</keyword>
<organism evidence="4">
    <name type="scientific">Trieres chinensis</name>
    <name type="common">Marine centric diatom</name>
    <name type="synonym">Odontella sinensis</name>
    <dbReference type="NCBI Taxonomy" id="1514140"/>
    <lineage>
        <taxon>Eukaryota</taxon>
        <taxon>Sar</taxon>
        <taxon>Stramenopiles</taxon>
        <taxon>Ochrophyta</taxon>
        <taxon>Bacillariophyta</taxon>
        <taxon>Mediophyceae</taxon>
        <taxon>Biddulphiophycidae</taxon>
        <taxon>Eupodiscales</taxon>
        <taxon>Parodontellaceae</taxon>
        <taxon>Trieres</taxon>
    </lineage>
</organism>
<dbReference type="Gene3D" id="3.30.40.10">
    <property type="entry name" value="Zinc/RING finger domain, C3HC4 (zinc finger)"/>
    <property type="match status" value="1"/>
</dbReference>
<keyword evidence="1" id="KW-0479">Metal-binding</keyword>
<dbReference type="InterPro" id="IPR001841">
    <property type="entry name" value="Znf_RING"/>
</dbReference>
<proteinExistence type="predicted"/>
<keyword evidence="2" id="KW-0175">Coiled coil</keyword>
<protein>
    <recommendedName>
        <fullName evidence="3">RING-type domain-containing protein</fullName>
    </recommendedName>
</protein>